<proteinExistence type="evidence at transcript level"/>
<keyword evidence="2" id="KW-0378">Hydrolase</keyword>
<keyword evidence="1" id="KW-0732">Signal</keyword>
<dbReference type="GO" id="GO:0006508">
    <property type="term" value="P:proteolysis"/>
    <property type="evidence" value="ECO:0007669"/>
    <property type="project" value="UniProtKB-KW"/>
</dbReference>
<keyword evidence="2" id="KW-0645">Protease</keyword>
<dbReference type="AlphaFoldDB" id="V5GID7"/>
<reference evidence="2" key="1">
    <citation type="journal article" date="2015" name="Sci. Rep.">
        <title>Tissue- and time-dependent transcription in Ixodes ricinus salivary glands and midguts when blood feeding on the vertebrate host.</title>
        <authorList>
            <person name="Kotsyfakis M."/>
            <person name="Schwarz A."/>
            <person name="Erhart J."/>
            <person name="Ribeiro J.M."/>
        </authorList>
    </citation>
    <scope>NUCLEOTIDE SEQUENCE</scope>
    <source>
        <tissue evidence="2">Salivary gland and midgut</tissue>
    </source>
</reference>
<evidence type="ECO:0000256" key="1">
    <source>
        <dbReference type="SAM" id="SignalP"/>
    </source>
</evidence>
<feature type="signal peptide" evidence="1">
    <location>
        <begin position="1"/>
        <end position="20"/>
    </location>
</feature>
<protein>
    <submittedName>
        <fullName evidence="2">Putative tick metalloprotease</fullName>
    </submittedName>
</protein>
<evidence type="ECO:0000313" key="2">
    <source>
        <dbReference type="EMBL" id="JAB69975.1"/>
    </source>
</evidence>
<dbReference type="GO" id="GO:0008237">
    <property type="term" value="F:metallopeptidase activity"/>
    <property type="evidence" value="ECO:0007669"/>
    <property type="project" value="UniProtKB-KW"/>
</dbReference>
<organism evidence="2">
    <name type="scientific">Ixodes ricinus</name>
    <name type="common">Common tick</name>
    <name type="synonym">Acarus ricinus</name>
    <dbReference type="NCBI Taxonomy" id="34613"/>
    <lineage>
        <taxon>Eukaryota</taxon>
        <taxon>Metazoa</taxon>
        <taxon>Ecdysozoa</taxon>
        <taxon>Arthropoda</taxon>
        <taxon>Chelicerata</taxon>
        <taxon>Arachnida</taxon>
        <taxon>Acari</taxon>
        <taxon>Parasitiformes</taxon>
        <taxon>Ixodida</taxon>
        <taxon>Ixodoidea</taxon>
        <taxon>Ixodidae</taxon>
        <taxon>Ixodinae</taxon>
        <taxon>Ixodes</taxon>
    </lineage>
</organism>
<feature type="chain" id="PRO_5004734034" evidence="1">
    <location>
        <begin position="21"/>
        <end position="113"/>
    </location>
</feature>
<name>V5GID7_IXORI</name>
<dbReference type="EMBL" id="GANP01014493">
    <property type="protein sequence ID" value="JAB69975.1"/>
    <property type="molecule type" value="mRNA"/>
</dbReference>
<sequence>MSVSFRFFVLSCMLLYVVYAETLPEFEIAYPKLLESRGVKGEKVLHIKDGLTLQLEKTSVLSENFILTDSSSGKSVVTQMNGKVLEQNFVPMTRRVMGGSFESDRRRMETVGK</sequence>
<accession>V5GID7</accession>
<keyword evidence="2" id="KW-0482">Metalloprotease</keyword>